<evidence type="ECO:0000256" key="5">
    <source>
        <dbReference type="ARBA" id="ARBA00022840"/>
    </source>
</evidence>
<evidence type="ECO:0000259" key="14">
    <source>
        <dbReference type="Pfam" id="PF17042"/>
    </source>
</evidence>
<evidence type="ECO:0000256" key="12">
    <source>
        <dbReference type="ARBA" id="ARBA00041377"/>
    </source>
</evidence>
<evidence type="ECO:0000256" key="2">
    <source>
        <dbReference type="ARBA" id="ARBA00022679"/>
    </source>
</evidence>
<name>A0ABY4N2X3_9MICO</name>
<comment type="function">
    <text evidence="9">Catalyzes the ATP-dependent phosphorylation of 3-oxo-tetronate to 3-oxo-tetronate 4-phosphate.</text>
</comment>
<evidence type="ECO:0000256" key="11">
    <source>
        <dbReference type="ARBA" id="ARBA00039461"/>
    </source>
</evidence>
<dbReference type="NCBIfam" id="NF043035">
    <property type="entry name" value="OxoTetrKin"/>
    <property type="match status" value="1"/>
</dbReference>
<comment type="catalytic activity">
    <reaction evidence="8">
        <text>3-dehydro-D-erythronate + ATP = 3-dehydro-4-O-phospho-D-erythronate + ADP + H(+)</text>
        <dbReference type="Rhea" id="RHEA:52556"/>
        <dbReference type="ChEBI" id="CHEBI:15378"/>
        <dbReference type="ChEBI" id="CHEBI:30616"/>
        <dbReference type="ChEBI" id="CHEBI:57958"/>
        <dbReference type="ChEBI" id="CHEBI:136593"/>
        <dbReference type="ChEBI" id="CHEBI:456216"/>
        <dbReference type="EC" id="2.7.1.217"/>
    </reaction>
</comment>
<evidence type="ECO:0000256" key="6">
    <source>
        <dbReference type="ARBA" id="ARBA00023277"/>
    </source>
</evidence>
<dbReference type="EC" id="2.7.1.217" evidence="10"/>
<evidence type="ECO:0000256" key="3">
    <source>
        <dbReference type="ARBA" id="ARBA00022741"/>
    </source>
</evidence>
<keyword evidence="16" id="KW-1185">Reference proteome</keyword>
<keyword evidence="3" id="KW-0547">Nucleotide-binding</keyword>
<feature type="domain" description="Four-carbon acid sugar kinase N-terminal" evidence="13">
    <location>
        <begin position="2"/>
        <end position="224"/>
    </location>
</feature>
<protein>
    <recommendedName>
        <fullName evidence="11">3-oxo-tetronate kinase</fullName>
        <ecNumber evidence="10">2.7.1.217</ecNumber>
    </recommendedName>
    <alternativeName>
        <fullName evidence="12">3-dehydrotetronate 4-kinase</fullName>
    </alternativeName>
</protein>
<evidence type="ECO:0000256" key="8">
    <source>
        <dbReference type="ARBA" id="ARBA00036346"/>
    </source>
</evidence>
<dbReference type="InterPro" id="IPR050007">
    <property type="entry name" value="OtnK"/>
</dbReference>
<evidence type="ECO:0000259" key="13">
    <source>
        <dbReference type="Pfam" id="PF07005"/>
    </source>
</evidence>
<dbReference type="EMBL" id="CP097218">
    <property type="protein sequence ID" value="UQN28888.1"/>
    <property type="molecule type" value="Genomic_DNA"/>
</dbReference>
<evidence type="ECO:0000256" key="1">
    <source>
        <dbReference type="ARBA" id="ARBA00005715"/>
    </source>
</evidence>
<keyword evidence="2" id="KW-0808">Transferase</keyword>
<dbReference type="InterPro" id="IPR037051">
    <property type="entry name" value="4-carb_acid_sugar_kinase_N_sf"/>
</dbReference>
<dbReference type="SUPFAM" id="SSF142764">
    <property type="entry name" value="YgbK-like"/>
    <property type="match status" value="1"/>
</dbReference>
<dbReference type="Proteomes" id="UP001055868">
    <property type="component" value="Chromosome"/>
</dbReference>
<evidence type="ECO:0000256" key="9">
    <source>
        <dbReference type="ARBA" id="ARBA00037335"/>
    </source>
</evidence>
<evidence type="ECO:0000256" key="10">
    <source>
        <dbReference type="ARBA" id="ARBA00039095"/>
    </source>
</evidence>
<evidence type="ECO:0000313" key="16">
    <source>
        <dbReference type="Proteomes" id="UP001055868"/>
    </source>
</evidence>
<dbReference type="Pfam" id="PF07005">
    <property type="entry name" value="SBD_N"/>
    <property type="match status" value="1"/>
</dbReference>
<gene>
    <name evidence="15" type="ORF">M4486_14830</name>
</gene>
<dbReference type="GO" id="GO:0016491">
    <property type="term" value="F:oxidoreductase activity"/>
    <property type="evidence" value="ECO:0007669"/>
    <property type="project" value="UniProtKB-KW"/>
</dbReference>
<feature type="domain" description="Four-carbon acid sugar kinase nucleotide binding" evidence="14">
    <location>
        <begin position="245"/>
        <end position="411"/>
    </location>
</feature>
<reference evidence="15" key="1">
    <citation type="submission" date="2022-05" db="EMBL/GenBank/DDBJ databases">
        <title>Genomic analysis of Brachybacterium sp. CBA3104.</title>
        <authorList>
            <person name="Roh S.W."/>
            <person name="Kim Y.B."/>
            <person name="Kim Y."/>
        </authorList>
    </citation>
    <scope>NUCLEOTIDE SEQUENCE</scope>
    <source>
        <strain evidence="15">CBA3104</strain>
    </source>
</reference>
<comment type="catalytic activity">
    <reaction evidence="7">
        <text>3-dehydro-L-erythronate + ATP = 3-dehydro-4-O-phospho-L-erythronate + ADP + H(+)</text>
        <dbReference type="Rhea" id="RHEA:52552"/>
        <dbReference type="ChEBI" id="CHEBI:15378"/>
        <dbReference type="ChEBI" id="CHEBI:30616"/>
        <dbReference type="ChEBI" id="CHEBI:136592"/>
        <dbReference type="ChEBI" id="CHEBI:136670"/>
        <dbReference type="ChEBI" id="CHEBI:456216"/>
        <dbReference type="EC" id="2.7.1.217"/>
    </reaction>
</comment>
<comment type="similarity">
    <text evidence="1">Belongs to the four-carbon acid sugar kinase family.</text>
</comment>
<dbReference type="Gene3D" id="3.40.50.10840">
    <property type="entry name" value="Putative sugar-binding, N-terminal domain"/>
    <property type="match status" value="1"/>
</dbReference>
<dbReference type="Pfam" id="PF17042">
    <property type="entry name" value="NBD_C"/>
    <property type="match status" value="1"/>
</dbReference>
<evidence type="ECO:0000313" key="15">
    <source>
        <dbReference type="EMBL" id="UQN28888.1"/>
    </source>
</evidence>
<keyword evidence="4 15" id="KW-0418">Kinase</keyword>
<dbReference type="Gene3D" id="3.40.980.20">
    <property type="entry name" value="Four-carbon acid sugar kinase, nucleotide binding domain"/>
    <property type="match status" value="1"/>
</dbReference>
<dbReference type="GO" id="GO:0016301">
    <property type="term" value="F:kinase activity"/>
    <property type="evidence" value="ECO:0007669"/>
    <property type="project" value="UniProtKB-KW"/>
</dbReference>
<keyword evidence="15" id="KW-0560">Oxidoreductase</keyword>
<dbReference type="RefSeq" id="WP_249478030.1">
    <property type="nucleotide sequence ID" value="NZ_CP097218.1"/>
</dbReference>
<evidence type="ECO:0000256" key="7">
    <source>
        <dbReference type="ARBA" id="ARBA00035898"/>
    </source>
</evidence>
<proteinExistence type="inferred from homology"/>
<accession>A0ABY4N2X3</accession>
<dbReference type="InterPro" id="IPR010737">
    <property type="entry name" value="4-carb_acid_sugar_kinase_N"/>
</dbReference>
<dbReference type="InterPro" id="IPR042213">
    <property type="entry name" value="NBD_C_sf"/>
</dbReference>
<sequence length="418" mass="43649">MLGAIADDFTGATDLAAMLRRSGHSVIVVIEDSSPDATQVASADAVVVALKIRSCPAVEAVDAALAALSRLQEWGANRIYIKYASTFDSTPQGNIGHVLDAVAGRLGVERCVVVPALPENGRTVYQGHLFVHDQLLAESPMKDHPLNPMRRSRVAEVLEPQTKLPVSEIHESEVRSGAGRLRELLARRSGHVVIDAIDDGDLELIGAAVSDEPLVSGGSGLALGLTGGSGDTSPPVAWPEPGSGAVLCGSVSSATRRQIEIASKEAPVRTIDLKKAVADPSSEAESLAQWVTQHASPTTPSDPGAHPVVCAARSLGDVVREIDGIDVAATVETVLSQVARRLVSWDAVRAILIGGGESSGAVVRELGIEVLAIGTEISPGVCWSAARTRYSGDRTVALALKSGNFGGDRLFLDAWELL</sequence>
<dbReference type="InterPro" id="IPR031475">
    <property type="entry name" value="NBD_C"/>
</dbReference>
<evidence type="ECO:0000256" key="4">
    <source>
        <dbReference type="ARBA" id="ARBA00022777"/>
    </source>
</evidence>
<keyword evidence="5" id="KW-0067">ATP-binding</keyword>
<keyword evidence="6" id="KW-0119">Carbohydrate metabolism</keyword>
<organism evidence="15 16">
    <name type="scientific">Brachybacterium kimchii</name>
    <dbReference type="NCBI Taxonomy" id="2942909"/>
    <lineage>
        <taxon>Bacteria</taxon>
        <taxon>Bacillati</taxon>
        <taxon>Actinomycetota</taxon>
        <taxon>Actinomycetes</taxon>
        <taxon>Micrococcales</taxon>
        <taxon>Dermabacteraceae</taxon>
        <taxon>Brachybacterium</taxon>
    </lineage>
</organism>